<comment type="caution">
    <text evidence="9">The sequence shown here is derived from an EMBL/GenBank/DDBJ whole genome shotgun (WGS) entry which is preliminary data.</text>
</comment>
<feature type="transmembrane region" description="Helical" evidence="7">
    <location>
        <begin position="109"/>
        <end position="135"/>
    </location>
</feature>
<evidence type="ECO:0000256" key="2">
    <source>
        <dbReference type="ARBA" id="ARBA00022475"/>
    </source>
</evidence>
<evidence type="ECO:0000256" key="1">
    <source>
        <dbReference type="ARBA" id="ARBA00004651"/>
    </source>
</evidence>
<dbReference type="RefSeq" id="WP_390227611.1">
    <property type="nucleotide sequence ID" value="NZ_JBHSCN010000003.1"/>
</dbReference>
<organism evidence="9 10">
    <name type="scientific">Gryllotalpicola reticulitermitis</name>
    <dbReference type="NCBI Taxonomy" id="1184153"/>
    <lineage>
        <taxon>Bacteria</taxon>
        <taxon>Bacillati</taxon>
        <taxon>Actinomycetota</taxon>
        <taxon>Actinomycetes</taxon>
        <taxon>Micrococcales</taxon>
        <taxon>Microbacteriaceae</taxon>
        <taxon>Gryllotalpicola</taxon>
    </lineage>
</organism>
<evidence type="ECO:0000313" key="10">
    <source>
        <dbReference type="Proteomes" id="UP001595900"/>
    </source>
</evidence>
<feature type="transmembrane region" description="Helical" evidence="7">
    <location>
        <begin position="287"/>
        <end position="306"/>
    </location>
</feature>
<evidence type="ECO:0000256" key="4">
    <source>
        <dbReference type="ARBA" id="ARBA00022989"/>
    </source>
</evidence>
<dbReference type="PANTHER" id="PTHR30572">
    <property type="entry name" value="MEMBRANE COMPONENT OF TRANSPORTER-RELATED"/>
    <property type="match status" value="1"/>
</dbReference>
<dbReference type="PANTHER" id="PTHR30572:SF4">
    <property type="entry name" value="ABC TRANSPORTER PERMEASE YTRF"/>
    <property type="match status" value="1"/>
</dbReference>
<keyword evidence="2" id="KW-1003">Cell membrane</keyword>
<feature type="transmembrane region" description="Helical" evidence="7">
    <location>
        <begin position="203"/>
        <end position="223"/>
    </location>
</feature>
<evidence type="ECO:0000256" key="6">
    <source>
        <dbReference type="ARBA" id="ARBA00038076"/>
    </source>
</evidence>
<keyword evidence="3 7" id="KW-0812">Transmembrane</keyword>
<dbReference type="InterPro" id="IPR050250">
    <property type="entry name" value="Macrolide_Exporter_MacB"/>
</dbReference>
<dbReference type="Proteomes" id="UP001595900">
    <property type="component" value="Unassembled WGS sequence"/>
</dbReference>
<evidence type="ECO:0000313" key="9">
    <source>
        <dbReference type="EMBL" id="MFC4242712.1"/>
    </source>
</evidence>
<comment type="similarity">
    <text evidence="6">Belongs to the ABC-4 integral membrane protein family.</text>
</comment>
<reference evidence="10" key="1">
    <citation type="journal article" date="2019" name="Int. J. Syst. Evol. Microbiol.">
        <title>The Global Catalogue of Microorganisms (GCM) 10K type strain sequencing project: providing services to taxonomists for standard genome sequencing and annotation.</title>
        <authorList>
            <consortium name="The Broad Institute Genomics Platform"/>
            <consortium name="The Broad Institute Genome Sequencing Center for Infectious Disease"/>
            <person name="Wu L."/>
            <person name="Ma J."/>
        </authorList>
    </citation>
    <scope>NUCLEOTIDE SEQUENCE [LARGE SCALE GENOMIC DNA]</scope>
    <source>
        <strain evidence="10">CGMCC 1.10363</strain>
    </source>
</reference>
<feature type="transmembrane region" description="Helical" evidence="7">
    <location>
        <begin position="12"/>
        <end position="36"/>
    </location>
</feature>
<feature type="transmembrane region" description="Helical" evidence="7">
    <location>
        <begin position="427"/>
        <end position="448"/>
    </location>
</feature>
<feature type="transmembrane region" description="Helical" evidence="7">
    <location>
        <begin position="56"/>
        <end position="81"/>
    </location>
</feature>
<evidence type="ECO:0000259" key="8">
    <source>
        <dbReference type="Pfam" id="PF02687"/>
    </source>
</evidence>
<dbReference type="EMBL" id="JBHSCN010000003">
    <property type="protein sequence ID" value="MFC4242712.1"/>
    <property type="molecule type" value="Genomic_DNA"/>
</dbReference>
<comment type="subcellular location">
    <subcellularLocation>
        <location evidence="1">Cell membrane</location>
        <topology evidence="1">Multi-pass membrane protein</topology>
    </subcellularLocation>
</comment>
<evidence type="ECO:0000256" key="7">
    <source>
        <dbReference type="SAM" id="Phobius"/>
    </source>
</evidence>
<keyword evidence="4 7" id="KW-1133">Transmembrane helix</keyword>
<dbReference type="Pfam" id="PF02687">
    <property type="entry name" value="FtsX"/>
    <property type="match status" value="2"/>
</dbReference>
<keyword evidence="5 7" id="KW-0472">Membrane</keyword>
<feature type="domain" description="ABC3 transporter permease C-terminal" evidence="8">
    <location>
        <begin position="58"/>
        <end position="175"/>
    </location>
</feature>
<feature type="transmembrane region" description="Helical" evidence="7">
    <location>
        <begin position="326"/>
        <end position="359"/>
    </location>
</feature>
<feature type="transmembrane region" description="Helical" evidence="7">
    <location>
        <begin position="229"/>
        <end position="247"/>
    </location>
</feature>
<keyword evidence="10" id="KW-1185">Reference proteome</keyword>
<dbReference type="InterPro" id="IPR003838">
    <property type="entry name" value="ABC3_permease_C"/>
</dbReference>
<name>A0ABV8Q5K0_9MICO</name>
<sequence length="466" mass="48063">MRPGLRGQASTLTVSVIAGTFGVALLQFTGLLSAAIRADPVAGASPHTVPMLLDLAAISFIVLALYVSGVVTSNTVATVVAGRTRQIALLRLIGSSAGAERTRIAREGLLVGILGALAGAVIGTAAAALVGRIAVAAGLFHPYSYSFAAPIIVVPVVAVALTTWLAAWVGSRRVLDVRPIEALSNSTERNMPEIAQKRGRHKLAMGLVIAGVVFLALGVVAGLKFPPAVLLGLIGGLLSFTGIVFAADRVIPPVLKVVGRVIGTSHPARIAAENALRYPERSSRMTVGLVIGVTLVTTFAVTMRTFETMLAIGARNDPQQYNGLGPIISGVVTVFSVLIGFSALIAAVGLVNTLSLSVLQRTRELGLMRALGFTRRQLGAMILAEAAALTITATVVGLVLGFVYGWIGAQSMLGGVKGHPGLVLPQIPWTTVLIVVVAAAALTLVAAFTPSRRATRISPVTALAVE</sequence>
<feature type="domain" description="ABC3 transporter permease C-terminal" evidence="8">
    <location>
        <begin position="337"/>
        <end position="459"/>
    </location>
</feature>
<proteinExistence type="inferred from homology"/>
<accession>A0ABV8Q5K0</accession>
<feature type="transmembrane region" description="Helical" evidence="7">
    <location>
        <begin position="147"/>
        <end position="169"/>
    </location>
</feature>
<evidence type="ECO:0000256" key="3">
    <source>
        <dbReference type="ARBA" id="ARBA00022692"/>
    </source>
</evidence>
<feature type="transmembrane region" description="Helical" evidence="7">
    <location>
        <begin position="380"/>
        <end position="407"/>
    </location>
</feature>
<evidence type="ECO:0000256" key="5">
    <source>
        <dbReference type="ARBA" id="ARBA00023136"/>
    </source>
</evidence>
<gene>
    <name evidence="9" type="ORF">ACFOYW_04940</name>
</gene>
<protein>
    <submittedName>
        <fullName evidence="9">FtsX-like permease family protein</fullName>
    </submittedName>
</protein>